<dbReference type="Proteomes" id="UP000274922">
    <property type="component" value="Unassembled WGS sequence"/>
</dbReference>
<dbReference type="HAMAP" id="MF_00079">
    <property type="entry name" value="HisG_Long"/>
    <property type="match status" value="1"/>
</dbReference>
<comment type="catalytic activity">
    <reaction evidence="1">
        <text>1-(5-phospho-beta-D-ribosyl)-ATP + diphosphate = 5-phospho-alpha-D-ribose 1-diphosphate + ATP</text>
        <dbReference type="Rhea" id="RHEA:18473"/>
        <dbReference type="ChEBI" id="CHEBI:30616"/>
        <dbReference type="ChEBI" id="CHEBI:33019"/>
        <dbReference type="ChEBI" id="CHEBI:58017"/>
        <dbReference type="ChEBI" id="CHEBI:73183"/>
        <dbReference type="EC" id="2.4.2.17"/>
    </reaction>
</comment>
<dbReference type="InterPro" id="IPR013820">
    <property type="entry name" value="ATP_PRibTrfase_cat"/>
</dbReference>
<dbReference type="InterPro" id="IPR015867">
    <property type="entry name" value="N-reg_PII/ATP_PRibTrfase_C"/>
</dbReference>
<dbReference type="Pfam" id="PF08029">
    <property type="entry name" value="HisG_C"/>
    <property type="match status" value="1"/>
</dbReference>
<dbReference type="FunFam" id="3.30.70.120:FF:000003">
    <property type="entry name" value="ATP phosphoribosyltransferase"/>
    <property type="match status" value="1"/>
</dbReference>
<sequence length="333" mass="35168">MEISELDGERLLFAVPKKGRLHQRCLQLLEGADIQFHRKNRLDIATSTNLPLTLVFLPAADIAKFVGNGNVDLGITGEDMIAEVAGGSAHGKITTVQELGFGTCRLSLQAPAADVERRRARKAAAGAAGADAAVTPRDFVGCRVATSFVHLATKYFGAMEAGATAPAAAPPAATGAGSTRIEYVGGSVEAACGLGLADAVVDLVESGETMRAAGLVEVGTLMATQAVLVANRAKLASDGPRRALVDMIVRRIRGVLAAARYVLINYNMRRDQLAEARRITPGRKAPTVSTLEDPEWIAVSAMILKKDAATIMDQLEAVGARDILVFEIHNCRE</sequence>
<feature type="domain" description="ATP phosphoribosyltransferase catalytic" evidence="14">
    <location>
        <begin position="59"/>
        <end position="254"/>
    </location>
</feature>
<dbReference type="SUPFAM" id="SSF53850">
    <property type="entry name" value="Periplasmic binding protein-like II"/>
    <property type="match status" value="1"/>
</dbReference>
<dbReference type="NCBIfam" id="TIGR03455">
    <property type="entry name" value="HisG_C-term"/>
    <property type="match status" value="1"/>
</dbReference>
<dbReference type="UniPathway" id="UPA00031">
    <property type="reaction ID" value="UER00006"/>
</dbReference>
<reference evidence="17" key="1">
    <citation type="journal article" date="2018" name="Nat. Microbiol.">
        <title>Leveraging single-cell genomics to expand the fungal tree of life.</title>
        <authorList>
            <person name="Ahrendt S.R."/>
            <person name="Quandt C.A."/>
            <person name="Ciobanu D."/>
            <person name="Clum A."/>
            <person name="Salamov A."/>
            <person name="Andreopoulos B."/>
            <person name="Cheng J.F."/>
            <person name="Woyke T."/>
            <person name="Pelin A."/>
            <person name="Henrissat B."/>
            <person name="Reynolds N.K."/>
            <person name="Benny G.L."/>
            <person name="Smith M.E."/>
            <person name="James T.Y."/>
            <person name="Grigoriev I.V."/>
        </authorList>
    </citation>
    <scope>NUCLEOTIDE SEQUENCE [LARGE SCALE GENOMIC DNA]</scope>
    <source>
        <strain evidence="17">ATCC 52028</strain>
    </source>
</reference>
<dbReference type="GO" id="GO:0005737">
    <property type="term" value="C:cytoplasm"/>
    <property type="evidence" value="ECO:0007669"/>
    <property type="project" value="UniProtKB-SubCell"/>
</dbReference>
<evidence type="ECO:0000256" key="9">
    <source>
        <dbReference type="ARBA" id="ARBA00022676"/>
    </source>
</evidence>
<dbReference type="PROSITE" id="PS01316">
    <property type="entry name" value="ATP_P_PHORIBOSYLTR"/>
    <property type="match status" value="1"/>
</dbReference>
<dbReference type="EMBL" id="ML014185">
    <property type="protein sequence ID" value="RKP01103.1"/>
    <property type="molecule type" value="Genomic_DNA"/>
</dbReference>
<keyword evidence="9" id="KW-0328">Glycosyltransferase</keyword>
<evidence type="ECO:0000256" key="5">
    <source>
        <dbReference type="ARBA" id="ARBA00011946"/>
    </source>
</evidence>
<dbReference type="SUPFAM" id="SSF54913">
    <property type="entry name" value="GlnB-like"/>
    <property type="match status" value="1"/>
</dbReference>
<feature type="domain" description="Histidine biosynthesis HisG C-terminal" evidence="15">
    <location>
        <begin position="258"/>
        <end position="330"/>
    </location>
</feature>
<keyword evidence="7" id="KW-0963">Cytoplasm</keyword>
<dbReference type="Gene3D" id="3.40.190.10">
    <property type="entry name" value="Periplasmic binding protein-like II"/>
    <property type="match status" value="2"/>
</dbReference>
<protein>
    <recommendedName>
        <fullName evidence="6">ATP phosphoribosyltransferase</fullName>
        <ecNumber evidence="5">2.4.2.17</ecNumber>
    </recommendedName>
</protein>
<proteinExistence type="inferred from homology"/>
<evidence type="ECO:0000256" key="7">
    <source>
        <dbReference type="ARBA" id="ARBA00022490"/>
    </source>
</evidence>
<keyword evidence="8" id="KW-0028">Amino-acid biosynthesis</keyword>
<evidence type="ECO:0000256" key="13">
    <source>
        <dbReference type="ARBA" id="ARBA00023102"/>
    </source>
</evidence>
<dbReference type="FunFam" id="3.40.190.10:FF:000082">
    <property type="entry name" value="ATP phosphoribosyltransferase"/>
    <property type="match status" value="1"/>
</dbReference>
<dbReference type="GO" id="GO:0003879">
    <property type="term" value="F:ATP phosphoribosyltransferase activity"/>
    <property type="evidence" value="ECO:0007669"/>
    <property type="project" value="UniProtKB-EC"/>
</dbReference>
<keyword evidence="11" id="KW-0547">Nucleotide-binding</keyword>
<organism evidence="16 17">
    <name type="scientific">Caulochytrium protostelioides</name>
    <dbReference type="NCBI Taxonomy" id="1555241"/>
    <lineage>
        <taxon>Eukaryota</taxon>
        <taxon>Fungi</taxon>
        <taxon>Fungi incertae sedis</taxon>
        <taxon>Chytridiomycota</taxon>
        <taxon>Chytridiomycota incertae sedis</taxon>
        <taxon>Chytridiomycetes</taxon>
        <taxon>Caulochytriales</taxon>
        <taxon>Caulochytriaceae</taxon>
        <taxon>Caulochytrium</taxon>
    </lineage>
</organism>
<evidence type="ECO:0000313" key="16">
    <source>
        <dbReference type="EMBL" id="RKP01103.1"/>
    </source>
</evidence>
<dbReference type="OrthoDB" id="2574at2759"/>
<gene>
    <name evidence="16" type="ORF">CXG81DRAFT_12397</name>
</gene>
<evidence type="ECO:0000256" key="6">
    <source>
        <dbReference type="ARBA" id="ARBA00020998"/>
    </source>
</evidence>
<evidence type="ECO:0000256" key="10">
    <source>
        <dbReference type="ARBA" id="ARBA00022679"/>
    </source>
</evidence>
<evidence type="ECO:0000256" key="1">
    <source>
        <dbReference type="ARBA" id="ARBA00000915"/>
    </source>
</evidence>
<name>A0A4P9X7A4_9FUNG</name>
<keyword evidence="10" id="KW-0808">Transferase</keyword>
<dbReference type="InterPro" id="IPR011322">
    <property type="entry name" value="N-reg_PII-like_a/b"/>
</dbReference>
<evidence type="ECO:0000256" key="12">
    <source>
        <dbReference type="ARBA" id="ARBA00022840"/>
    </source>
</evidence>
<dbReference type="EC" id="2.4.2.17" evidence="5"/>
<comment type="subcellular location">
    <subcellularLocation>
        <location evidence="2">Cytoplasm</location>
    </subcellularLocation>
</comment>
<evidence type="ECO:0000256" key="4">
    <source>
        <dbReference type="ARBA" id="ARBA00009372"/>
    </source>
</evidence>
<evidence type="ECO:0000256" key="11">
    <source>
        <dbReference type="ARBA" id="ARBA00022741"/>
    </source>
</evidence>
<evidence type="ECO:0000256" key="2">
    <source>
        <dbReference type="ARBA" id="ARBA00004496"/>
    </source>
</evidence>
<evidence type="ECO:0000259" key="15">
    <source>
        <dbReference type="Pfam" id="PF08029"/>
    </source>
</evidence>
<dbReference type="PANTHER" id="PTHR21403:SF8">
    <property type="entry name" value="ATP PHOSPHORIBOSYLTRANSFERASE"/>
    <property type="match status" value="1"/>
</dbReference>
<dbReference type="GO" id="GO:0000105">
    <property type="term" value="P:L-histidine biosynthetic process"/>
    <property type="evidence" value="ECO:0007669"/>
    <property type="project" value="UniProtKB-UniPathway"/>
</dbReference>
<dbReference type="InterPro" id="IPR020621">
    <property type="entry name" value="ATP-PRT_HisG_long"/>
</dbReference>
<keyword evidence="12" id="KW-0067">ATP-binding</keyword>
<dbReference type="InterPro" id="IPR018198">
    <property type="entry name" value="ATP_PRibTrfase_CS"/>
</dbReference>
<accession>A0A4P9X7A4</accession>
<dbReference type="NCBIfam" id="TIGR00070">
    <property type="entry name" value="hisG"/>
    <property type="match status" value="1"/>
</dbReference>
<dbReference type="GO" id="GO:0000287">
    <property type="term" value="F:magnesium ion binding"/>
    <property type="evidence" value="ECO:0007669"/>
    <property type="project" value="InterPro"/>
</dbReference>
<keyword evidence="13" id="KW-0368">Histidine biosynthesis</keyword>
<comment type="pathway">
    <text evidence="3">Amino-acid biosynthesis; L-histidine biosynthesis; L-histidine from 5-phospho-alpha-D-ribose 1-diphosphate: step 1/9.</text>
</comment>
<dbReference type="Gene3D" id="3.30.70.120">
    <property type="match status" value="1"/>
</dbReference>
<evidence type="ECO:0000256" key="3">
    <source>
        <dbReference type="ARBA" id="ARBA00004667"/>
    </source>
</evidence>
<dbReference type="InterPro" id="IPR013115">
    <property type="entry name" value="HisG_C"/>
</dbReference>
<evidence type="ECO:0000256" key="8">
    <source>
        <dbReference type="ARBA" id="ARBA00022605"/>
    </source>
</evidence>
<dbReference type="AlphaFoldDB" id="A0A4P9X7A4"/>
<comment type="similarity">
    <text evidence="4">Belongs to the ATP phosphoribosyltransferase family.</text>
</comment>
<keyword evidence="17" id="KW-1185">Reference proteome</keyword>
<dbReference type="PANTHER" id="PTHR21403">
    <property type="entry name" value="ATP PHOSPHORIBOSYLTRANSFERASE ATP-PRTASE"/>
    <property type="match status" value="1"/>
</dbReference>
<dbReference type="Pfam" id="PF01634">
    <property type="entry name" value="HisG"/>
    <property type="match status" value="1"/>
</dbReference>
<dbReference type="InterPro" id="IPR001348">
    <property type="entry name" value="ATP_PRibTrfase_HisG"/>
</dbReference>
<dbReference type="GO" id="GO:0005524">
    <property type="term" value="F:ATP binding"/>
    <property type="evidence" value="ECO:0007669"/>
    <property type="project" value="UniProtKB-KW"/>
</dbReference>
<evidence type="ECO:0000313" key="17">
    <source>
        <dbReference type="Proteomes" id="UP000274922"/>
    </source>
</evidence>
<dbReference type="STRING" id="1555241.A0A4P9X7A4"/>
<evidence type="ECO:0000259" key="14">
    <source>
        <dbReference type="Pfam" id="PF01634"/>
    </source>
</evidence>